<dbReference type="GO" id="GO:0032357">
    <property type="term" value="F:oxidized purine DNA binding"/>
    <property type="evidence" value="ECO:0007669"/>
    <property type="project" value="TreeGrafter"/>
</dbReference>
<dbReference type="SUPFAM" id="SSF48150">
    <property type="entry name" value="DNA-glycosylase"/>
    <property type="match status" value="1"/>
</dbReference>
<accession>A0A2P8HBQ7</accession>
<dbReference type="GO" id="GO:0006284">
    <property type="term" value="P:base-excision repair"/>
    <property type="evidence" value="ECO:0007669"/>
    <property type="project" value="UniProtKB-UniRule"/>
</dbReference>
<dbReference type="InterPro" id="IPR005760">
    <property type="entry name" value="A/G_AdeGlyc_MutY"/>
</dbReference>
<evidence type="ECO:0000256" key="9">
    <source>
        <dbReference type="ARBA" id="ARBA00022801"/>
    </source>
</evidence>
<evidence type="ECO:0000259" key="15">
    <source>
        <dbReference type="SMART" id="SM00478"/>
    </source>
</evidence>
<evidence type="ECO:0000313" key="17">
    <source>
        <dbReference type="Proteomes" id="UP000242310"/>
    </source>
</evidence>
<evidence type="ECO:0000256" key="12">
    <source>
        <dbReference type="ARBA" id="ARBA00023204"/>
    </source>
</evidence>
<dbReference type="InterPro" id="IPR003651">
    <property type="entry name" value="Endonuclease3_FeS-loop_motif"/>
</dbReference>
<reference evidence="16 17" key="1">
    <citation type="submission" date="2018-03" db="EMBL/GenBank/DDBJ databases">
        <title>Genomic Encyclopedia of Type Strains, Phase III (KMG-III): the genomes of soil and plant-associated and newly described type strains.</title>
        <authorList>
            <person name="Whitman W."/>
        </authorList>
    </citation>
    <scope>NUCLEOTIDE SEQUENCE [LARGE SCALE GENOMIC DNA]</scope>
    <source>
        <strain evidence="16 17">CGMCC 1.07653</strain>
    </source>
</reference>
<dbReference type="InterPro" id="IPR015797">
    <property type="entry name" value="NUDIX_hydrolase-like_dom_sf"/>
</dbReference>
<dbReference type="GO" id="GO:0051539">
    <property type="term" value="F:4 iron, 4 sulfur cluster binding"/>
    <property type="evidence" value="ECO:0007669"/>
    <property type="project" value="UniProtKB-UniRule"/>
</dbReference>
<dbReference type="GO" id="GO:0035485">
    <property type="term" value="F:adenine/guanine mispair binding"/>
    <property type="evidence" value="ECO:0007669"/>
    <property type="project" value="TreeGrafter"/>
</dbReference>
<dbReference type="Pfam" id="PF00730">
    <property type="entry name" value="HhH-GPD"/>
    <property type="match status" value="1"/>
</dbReference>
<evidence type="ECO:0000256" key="3">
    <source>
        <dbReference type="ARBA" id="ARBA00008343"/>
    </source>
</evidence>
<dbReference type="SMART" id="SM00525">
    <property type="entry name" value="FES"/>
    <property type="match status" value="1"/>
</dbReference>
<comment type="catalytic activity">
    <reaction evidence="1 14">
        <text>Hydrolyzes free adenine bases from 7,8-dihydro-8-oxoguanine:adenine mismatched double-stranded DNA, leaving an apurinic site.</text>
        <dbReference type="EC" id="3.2.2.31"/>
    </reaction>
</comment>
<dbReference type="InterPro" id="IPR003265">
    <property type="entry name" value="HhH-GPD_domain"/>
</dbReference>
<dbReference type="OrthoDB" id="9802365at2"/>
<dbReference type="GO" id="GO:0006298">
    <property type="term" value="P:mismatch repair"/>
    <property type="evidence" value="ECO:0007669"/>
    <property type="project" value="TreeGrafter"/>
</dbReference>
<keyword evidence="12" id="KW-0234">DNA repair</keyword>
<evidence type="ECO:0000256" key="5">
    <source>
        <dbReference type="ARBA" id="ARBA00022023"/>
    </source>
</evidence>
<evidence type="ECO:0000256" key="13">
    <source>
        <dbReference type="ARBA" id="ARBA00023295"/>
    </source>
</evidence>
<dbReference type="Proteomes" id="UP000242310">
    <property type="component" value="Unassembled WGS sequence"/>
</dbReference>
<evidence type="ECO:0000256" key="14">
    <source>
        <dbReference type="RuleBase" id="RU365096"/>
    </source>
</evidence>
<evidence type="ECO:0000256" key="4">
    <source>
        <dbReference type="ARBA" id="ARBA00012045"/>
    </source>
</evidence>
<keyword evidence="13 14" id="KW-0326">Glycosidase</keyword>
<dbReference type="InterPro" id="IPR044298">
    <property type="entry name" value="MIG/MutY"/>
</dbReference>
<evidence type="ECO:0000256" key="7">
    <source>
        <dbReference type="ARBA" id="ARBA00022723"/>
    </source>
</evidence>
<dbReference type="FunFam" id="1.10.340.30:FF:000002">
    <property type="entry name" value="Adenine DNA glycosylase"/>
    <property type="match status" value="1"/>
</dbReference>
<dbReference type="CDD" id="cd03431">
    <property type="entry name" value="NUDIX_DNA_Glycosylase_C-MutY"/>
    <property type="match status" value="1"/>
</dbReference>
<dbReference type="EC" id="3.2.2.31" evidence="4 14"/>
<dbReference type="PANTHER" id="PTHR42944">
    <property type="entry name" value="ADENINE DNA GLYCOSYLASE"/>
    <property type="match status" value="1"/>
</dbReference>
<keyword evidence="9" id="KW-0378">Hydrolase</keyword>
<keyword evidence="6" id="KW-0004">4Fe-4S</keyword>
<dbReference type="SUPFAM" id="SSF55811">
    <property type="entry name" value="Nudix"/>
    <property type="match status" value="1"/>
</dbReference>
<dbReference type="RefSeq" id="WP_106589304.1">
    <property type="nucleotide sequence ID" value="NZ_PYAV01000010.1"/>
</dbReference>
<proteinExistence type="inferred from homology"/>
<comment type="caution">
    <text evidence="16">The sequence shown here is derived from an EMBL/GenBank/DDBJ whole genome shotgun (WGS) entry which is preliminary data.</text>
</comment>
<evidence type="ECO:0000256" key="11">
    <source>
        <dbReference type="ARBA" id="ARBA00023014"/>
    </source>
</evidence>
<dbReference type="CDD" id="cd00056">
    <property type="entry name" value="ENDO3c"/>
    <property type="match status" value="1"/>
</dbReference>
<gene>
    <name evidence="16" type="ORF">B0H94_110122</name>
</gene>
<comment type="similarity">
    <text evidence="3 14">Belongs to the Nth/MutY family.</text>
</comment>
<dbReference type="GO" id="GO:0034039">
    <property type="term" value="F:8-oxo-7,8-dihydroguanine DNA N-glycosylase activity"/>
    <property type="evidence" value="ECO:0007669"/>
    <property type="project" value="TreeGrafter"/>
</dbReference>
<dbReference type="EMBL" id="PYAV01000010">
    <property type="protein sequence ID" value="PSL43646.1"/>
    <property type="molecule type" value="Genomic_DNA"/>
</dbReference>
<dbReference type="PROSITE" id="PS00764">
    <property type="entry name" value="ENDONUCLEASE_III_1"/>
    <property type="match status" value="1"/>
</dbReference>
<keyword evidence="10 14" id="KW-0408">Iron</keyword>
<evidence type="ECO:0000313" key="16">
    <source>
        <dbReference type="EMBL" id="PSL43646.1"/>
    </source>
</evidence>
<dbReference type="Pfam" id="PF14815">
    <property type="entry name" value="NUDIX_4"/>
    <property type="match status" value="1"/>
</dbReference>
<dbReference type="InterPro" id="IPR023170">
    <property type="entry name" value="HhH_base_excis_C"/>
</dbReference>
<keyword evidence="17" id="KW-1185">Reference proteome</keyword>
<evidence type="ECO:0000256" key="10">
    <source>
        <dbReference type="ARBA" id="ARBA00023004"/>
    </source>
</evidence>
<dbReference type="GO" id="GO:0000701">
    <property type="term" value="F:purine-specific mismatch base pair DNA N-glycosylase activity"/>
    <property type="evidence" value="ECO:0007669"/>
    <property type="project" value="UniProtKB-EC"/>
</dbReference>
<evidence type="ECO:0000256" key="6">
    <source>
        <dbReference type="ARBA" id="ARBA00022485"/>
    </source>
</evidence>
<evidence type="ECO:0000256" key="2">
    <source>
        <dbReference type="ARBA" id="ARBA00002933"/>
    </source>
</evidence>
<dbReference type="Gene3D" id="3.90.79.10">
    <property type="entry name" value="Nucleoside Triphosphate Pyrophosphohydrolase"/>
    <property type="match status" value="1"/>
</dbReference>
<name>A0A2P8HBQ7_9BACI</name>
<dbReference type="PANTHER" id="PTHR42944:SF1">
    <property type="entry name" value="ADENINE DNA GLYCOSYLASE"/>
    <property type="match status" value="1"/>
</dbReference>
<evidence type="ECO:0000256" key="8">
    <source>
        <dbReference type="ARBA" id="ARBA00022763"/>
    </source>
</evidence>
<protein>
    <recommendedName>
        <fullName evidence="5 14">Adenine DNA glycosylase</fullName>
        <ecNumber evidence="4 14">3.2.2.31</ecNumber>
    </recommendedName>
</protein>
<dbReference type="InterPro" id="IPR004035">
    <property type="entry name" value="Endouclease-III_FeS-bd_BS"/>
</dbReference>
<dbReference type="NCBIfam" id="TIGR01084">
    <property type="entry name" value="mutY"/>
    <property type="match status" value="1"/>
</dbReference>
<dbReference type="InterPro" id="IPR029119">
    <property type="entry name" value="MutY_C"/>
</dbReference>
<keyword evidence="11" id="KW-0411">Iron-sulfur</keyword>
<keyword evidence="8 14" id="KW-0227">DNA damage</keyword>
<dbReference type="FunFam" id="1.10.1670.10:FF:000002">
    <property type="entry name" value="Adenine DNA glycosylase"/>
    <property type="match status" value="1"/>
</dbReference>
<feature type="domain" description="HhH-GPD" evidence="15">
    <location>
        <begin position="52"/>
        <end position="203"/>
    </location>
</feature>
<comment type="function">
    <text evidence="2">Adenine glycosylase active on G-A mispairs. MutY also corrects error-prone DNA synthesis past GO lesions which are due to the oxidatively damaged form of guanine: 7,8-dihydro-8-oxoguanine (8-oxo-dGTP).</text>
</comment>
<dbReference type="GO" id="GO:0046872">
    <property type="term" value="F:metal ion binding"/>
    <property type="evidence" value="ECO:0007669"/>
    <property type="project" value="UniProtKB-UniRule"/>
</dbReference>
<dbReference type="AlphaFoldDB" id="A0A2P8HBQ7"/>
<evidence type="ECO:0000256" key="1">
    <source>
        <dbReference type="ARBA" id="ARBA00000843"/>
    </source>
</evidence>
<dbReference type="Gene3D" id="1.10.340.30">
    <property type="entry name" value="Hypothetical protein, domain 2"/>
    <property type="match status" value="1"/>
</dbReference>
<dbReference type="Gene3D" id="1.10.1670.10">
    <property type="entry name" value="Helix-hairpin-Helix base-excision DNA repair enzymes (C-terminal)"/>
    <property type="match status" value="1"/>
</dbReference>
<keyword evidence="7" id="KW-0479">Metal-binding</keyword>
<dbReference type="SMART" id="SM00478">
    <property type="entry name" value="ENDO3c"/>
    <property type="match status" value="1"/>
</dbReference>
<organism evidence="16 17">
    <name type="scientific">Salsuginibacillus halophilus</name>
    <dbReference type="NCBI Taxonomy" id="517424"/>
    <lineage>
        <taxon>Bacteria</taxon>
        <taxon>Bacillati</taxon>
        <taxon>Bacillota</taxon>
        <taxon>Bacilli</taxon>
        <taxon>Bacillales</taxon>
        <taxon>Bacillaceae</taxon>
        <taxon>Salsuginibacillus</taxon>
    </lineage>
</organism>
<dbReference type="InterPro" id="IPR011257">
    <property type="entry name" value="DNA_glycosylase"/>
</dbReference>
<sequence>MTSEQTWLQQKLQAVDRQAFQNDLQSWYMENHRDLPWRQTKDPYRVWVSEIMLQQTRVDTVIPYYENFMKKFPTMEVLAEAPEDEVLKAWEGLGYYSRVRNLQEAVQEVVANYKAEVPKDRKVFRKLKGVGPYTSGAVISIAFDQEEPAVDGNVMRVFSRICNIDEDIGKEKTKQLFEQVQAQFLEGAKPSIFNQAIMELGALICTPKSPGCLLCPVQNHCLARAEGKEEDLPVKSKKKAPSKKTLSVAVVQDDAGRVLLRKRPDQGLLAGMWEFPHVESSSENLMNDASSMLLKDHDVSAEIVGEIQYVEHTFTHLIWKMHVHRATVREAPVPSETEVWVTLDEAALYALPVSQQKILRHLKGE</sequence>
<comment type="cofactor">
    <cofactor evidence="14">
        <name>[4Fe-4S] cluster</name>
        <dbReference type="ChEBI" id="CHEBI:49883"/>
    </cofactor>
    <text evidence="14">Binds 1 [4Fe-4S] cluster.</text>
</comment>